<dbReference type="PANTHER" id="PTHR47371:SF3">
    <property type="entry name" value="PHOSPHOGLYCEROL TRANSFERASE I"/>
    <property type="match status" value="1"/>
</dbReference>
<accession>A0ABW5QVJ0</accession>
<evidence type="ECO:0000313" key="12">
    <source>
        <dbReference type="Proteomes" id="UP001597493"/>
    </source>
</evidence>
<feature type="transmembrane region" description="Helical" evidence="9">
    <location>
        <begin position="112"/>
        <end position="129"/>
    </location>
</feature>
<organism evidence="11 12">
    <name type="scientific">Paenibacillus thailandensis</name>
    <dbReference type="NCBI Taxonomy" id="393250"/>
    <lineage>
        <taxon>Bacteria</taxon>
        <taxon>Bacillati</taxon>
        <taxon>Bacillota</taxon>
        <taxon>Bacilli</taxon>
        <taxon>Bacillales</taxon>
        <taxon>Paenibacillaceae</taxon>
        <taxon>Paenibacillus</taxon>
    </lineage>
</organism>
<keyword evidence="7 8" id="KW-0472">Membrane</keyword>
<feature type="transmembrane region" description="Helical" evidence="9">
    <location>
        <begin position="5"/>
        <end position="25"/>
    </location>
</feature>
<protein>
    <submittedName>
        <fullName evidence="11">LTA synthase family protein</fullName>
        <ecNumber evidence="11">2.7.8.-</ecNumber>
    </submittedName>
</protein>
<dbReference type="CDD" id="cd16015">
    <property type="entry name" value="LTA_synthase"/>
    <property type="match status" value="1"/>
</dbReference>
<comment type="caution">
    <text evidence="11">The sequence shown here is derived from an EMBL/GenBank/DDBJ whole genome shotgun (WGS) entry which is preliminary data.</text>
</comment>
<evidence type="ECO:0000256" key="5">
    <source>
        <dbReference type="ARBA" id="ARBA00022692"/>
    </source>
</evidence>
<name>A0ABW5QVJ0_9BACL</name>
<keyword evidence="4 8" id="KW-1003">Cell membrane</keyword>
<dbReference type="InterPro" id="IPR050448">
    <property type="entry name" value="OpgB/LTA_synthase_biosynth"/>
</dbReference>
<feature type="transmembrane region" description="Helical" evidence="9">
    <location>
        <begin position="31"/>
        <end position="50"/>
    </location>
</feature>
<dbReference type="EC" id="2.7.8.-" evidence="11"/>
<evidence type="ECO:0000256" key="4">
    <source>
        <dbReference type="ARBA" id="ARBA00022475"/>
    </source>
</evidence>
<sequence length="617" mass="69256">MKNNLFMINTVIMALKLALVWAVVFRPDGSSLWTMIGTGLASTWLVYCLIESLFYKKKLGSYLFFNFIFTAVYFAVIMYYKYFGVIVTYHELRQVNQVSEVNSSVFSLMDPYYILIFVDIIVLACALLFSKKARAWGRGLAVRGRISGYAAGFAAMLAVCAFCIYPNRAVMNEFKQVEGMGLINYQAYVAFASPKTLPVDPATITQSNIDAVKGVTRPETPKYWGAAKGKNVIVIQLEAFQNFLIGLKVDGQEITPNLNKLAGESLYFPNFYQQVGQGNTADAEFVVNTSLYVPPNGAASQIYADKELPSMPKRLAAEGYQTATFHTNNVKFWNRKELYKALGWDEYYDDRFFGSDDMVAFGPSDEVLYKKTAKELLEMQQVGPFYAQIISMSGHHPFHLPERKYKMKLPERFEGTLVGDYIRSQNYADYALGQLIGELKADGLWDKSVIVIYGDHQGLPVYSLDNDEKALMKEIYGREYMVPDMMNIPLMMSVPGVPAQKVEQVGAQSDIFPTVANLLGVSLDEQIHFGQDLLNTSANLLPQRYYLPTGSFISDKGTFVPGSSFEDGTLYPYGGGKERNTAVTQEEFDRVHRLISMADKYVEGLPNRTEEDGGTTK</sequence>
<dbReference type="Proteomes" id="UP001597493">
    <property type="component" value="Unassembled WGS sequence"/>
</dbReference>
<comment type="subcellular location">
    <subcellularLocation>
        <location evidence="1">Cell membrane</location>
        <topology evidence="1">Multi-pass membrane protein</topology>
    </subcellularLocation>
</comment>
<gene>
    <name evidence="11" type="ORF">ACFSW5_08780</name>
</gene>
<proteinExistence type="inferred from homology"/>
<dbReference type="InterPro" id="IPR017850">
    <property type="entry name" value="Alkaline_phosphatase_core_sf"/>
</dbReference>
<dbReference type="Gene3D" id="3.30.1120.170">
    <property type="match status" value="1"/>
</dbReference>
<dbReference type="PANTHER" id="PTHR47371">
    <property type="entry name" value="LIPOTEICHOIC ACID SYNTHASE"/>
    <property type="match status" value="1"/>
</dbReference>
<comment type="similarity">
    <text evidence="3 8">Belongs to the LTA synthase family.</text>
</comment>
<evidence type="ECO:0000313" key="11">
    <source>
        <dbReference type="EMBL" id="MFD2660367.1"/>
    </source>
</evidence>
<keyword evidence="11" id="KW-0808">Transferase</keyword>
<evidence type="ECO:0000259" key="10">
    <source>
        <dbReference type="Pfam" id="PF00884"/>
    </source>
</evidence>
<evidence type="ECO:0000256" key="9">
    <source>
        <dbReference type="SAM" id="Phobius"/>
    </source>
</evidence>
<dbReference type="EMBL" id="JBHUMY010000007">
    <property type="protein sequence ID" value="MFD2660367.1"/>
    <property type="molecule type" value="Genomic_DNA"/>
</dbReference>
<evidence type="ECO:0000256" key="2">
    <source>
        <dbReference type="ARBA" id="ARBA00004936"/>
    </source>
</evidence>
<comment type="pathway">
    <text evidence="2">Cell wall biogenesis; lipoteichoic acid biosynthesis.</text>
</comment>
<reference evidence="12" key="1">
    <citation type="journal article" date="2019" name="Int. J. Syst. Evol. Microbiol.">
        <title>The Global Catalogue of Microorganisms (GCM) 10K type strain sequencing project: providing services to taxonomists for standard genome sequencing and annotation.</title>
        <authorList>
            <consortium name="The Broad Institute Genomics Platform"/>
            <consortium name="The Broad Institute Genome Sequencing Center for Infectious Disease"/>
            <person name="Wu L."/>
            <person name="Ma J."/>
        </authorList>
    </citation>
    <scope>NUCLEOTIDE SEQUENCE [LARGE SCALE GENOMIC DNA]</scope>
    <source>
        <strain evidence="12">TISTR 1827</strain>
    </source>
</reference>
<keyword evidence="12" id="KW-1185">Reference proteome</keyword>
<dbReference type="SUPFAM" id="SSF53649">
    <property type="entry name" value="Alkaline phosphatase-like"/>
    <property type="match status" value="1"/>
</dbReference>
<feature type="transmembrane region" description="Helical" evidence="9">
    <location>
        <begin position="149"/>
        <end position="167"/>
    </location>
</feature>
<dbReference type="Gene3D" id="3.40.720.10">
    <property type="entry name" value="Alkaline Phosphatase, subunit A"/>
    <property type="match status" value="1"/>
</dbReference>
<evidence type="ECO:0000256" key="6">
    <source>
        <dbReference type="ARBA" id="ARBA00022989"/>
    </source>
</evidence>
<keyword evidence="5 9" id="KW-0812">Transmembrane</keyword>
<evidence type="ECO:0000256" key="8">
    <source>
        <dbReference type="PIRNR" id="PIRNR005091"/>
    </source>
</evidence>
<dbReference type="RefSeq" id="WP_379271550.1">
    <property type="nucleotide sequence ID" value="NZ_JBHUGT010000022.1"/>
</dbReference>
<dbReference type="GO" id="GO:0016740">
    <property type="term" value="F:transferase activity"/>
    <property type="evidence" value="ECO:0007669"/>
    <property type="project" value="UniProtKB-KW"/>
</dbReference>
<dbReference type="Pfam" id="PF00884">
    <property type="entry name" value="Sulfatase"/>
    <property type="match status" value="1"/>
</dbReference>
<evidence type="ECO:0000256" key="7">
    <source>
        <dbReference type="ARBA" id="ARBA00023136"/>
    </source>
</evidence>
<dbReference type="PIRSF" id="PIRSF005091">
    <property type="entry name" value="Mmb_sulf_HI1246"/>
    <property type="match status" value="1"/>
</dbReference>
<feature type="transmembrane region" description="Helical" evidence="9">
    <location>
        <begin position="62"/>
        <end position="80"/>
    </location>
</feature>
<feature type="domain" description="Sulfatase N-terminal" evidence="10">
    <location>
        <begin position="230"/>
        <end position="521"/>
    </location>
</feature>
<evidence type="ECO:0000256" key="3">
    <source>
        <dbReference type="ARBA" id="ARBA00009983"/>
    </source>
</evidence>
<keyword evidence="6 9" id="KW-1133">Transmembrane helix</keyword>
<dbReference type="InterPro" id="IPR000917">
    <property type="entry name" value="Sulfatase_N"/>
</dbReference>
<evidence type="ECO:0000256" key="1">
    <source>
        <dbReference type="ARBA" id="ARBA00004651"/>
    </source>
</evidence>
<dbReference type="InterPro" id="IPR012160">
    <property type="entry name" value="LtaS-like"/>
</dbReference>